<feature type="compositionally biased region" description="Basic and acidic residues" evidence="1">
    <location>
        <begin position="160"/>
        <end position="189"/>
    </location>
</feature>
<accession>A0ABU6VCT4</accession>
<dbReference type="EMBL" id="JASCZI010151122">
    <property type="protein sequence ID" value="MED6169773.1"/>
    <property type="molecule type" value="Genomic_DNA"/>
</dbReference>
<protein>
    <recommendedName>
        <fullName evidence="2">Zinc knuckle CX2CX4HX4C domain-containing protein</fullName>
    </recommendedName>
</protein>
<dbReference type="Pfam" id="PF14392">
    <property type="entry name" value="zf-CCHC_4"/>
    <property type="match status" value="1"/>
</dbReference>
<proteinExistence type="predicted"/>
<feature type="region of interest" description="Disordered" evidence="1">
    <location>
        <begin position="81"/>
        <end position="189"/>
    </location>
</feature>
<name>A0ABU6VCT4_9FABA</name>
<evidence type="ECO:0000256" key="1">
    <source>
        <dbReference type="SAM" id="MobiDB-lite"/>
    </source>
</evidence>
<keyword evidence="4" id="KW-1185">Reference proteome</keyword>
<feature type="domain" description="Zinc knuckle CX2CX4HX4C" evidence="2">
    <location>
        <begin position="20"/>
        <end position="49"/>
    </location>
</feature>
<dbReference type="InterPro" id="IPR025836">
    <property type="entry name" value="Zn_knuckle_CX2CX4HX4C"/>
</dbReference>
<dbReference type="Proteomes" id="UP001341840">
    <property type="component" value="Unassembled WGS sequence"/>
</dbReference>
<feature type="compositionally biased region" description="Basic and acidic residues" evidence="1">
    <location>
        <begin position="116"/>
        <end position="137"/>
    </location>
</feature>
<organism evidence="3 4">
    <name type="scientific">Stylosanthes scabra</name>
    <dbReference type="NCBI Taxonomy" id="79078"/>
    <lineage>
        <taxon>Eukaryota</taxon>
        <taxon>Viridiplantae</taxon>
        <taxon>Streptophyta</taxon>
        <taxon>Embryophyta</taxon>
        <taxon>Tracheophyta</taxon>
        <taxon>Spermatophyta</taxon>
        <taxon>Magnoliopsida</taxon>
        <taxon>eudicotyledons</taxon>
        <taxon>Gunneridae</taxon>
        <taxon>Pentapetalae</taxon>
        <taxon>rosids</taxon>
        <taxon>fabids</taxon>
        <taxon>Fabales</taxon>
        <taxon>Fabaceae</taxon>
        <taxon>Papilionoideae</taxon>
        <taxon>50 kb inversion clade</taxon>
        <taxon>dalbergioids sensu lato</taxon>
        <taxon>Dalbergieae</taxon>
        <taxon>Pterocarpus clade</taxon>
        <taxon>Stylosanthes</taxon>
    </lineage>
</organism>
<evidence type="ECO:0000313" key="3">
    <source>
        <dbReference type="EMBL" id="MED6169773.1"/>
    </source>
</evidence>
<reference evidence="3 4" key="1">
    <citation type="journal article" date="2023" name="Plants (Basel)">
        <title>Bridging the Gap: Combining Genomics and Transcriptomics Approaches to Understand Stylosanthes scabra, an Orphan Legume from the Brazilian Caatinga.</title>
        <authorList>
            <person name="Ferreira-Neto J.R.C."/>
            <person name="da Silva M.D."/>
            <person name="Binneck E."/>
            <person name="de Melo N.F."/>
            <person name="da Silva R.H."/>
            <person name="de Melo A.L.T.M."/>
            <person name="Pandolfi V."/>
            <person name="Bustamante F.O."/>
            <person name="Brasileiro-Vidal A.C."/>
            <person name="Benko-Iseppon A.M."/>
        </authorList>
    </citation>
    <scope>NUCLEOTIDE SEQUENCE [LARGE SCALE GENOMIC DNA]</scope>
    <source>
        <tissue evidence="3">Leaves</tissue>
    </source>
</reference>
<feature type="compositionally biased region" description="Basic and acidic residues" evidence="1">
    <location>
        <begin position="81"/>
        <end position="108"/>
    </location>
</feature>
<gene>
    <name evidence="3" type="ORF">PIB30_024430</name>
</gene>
<evidence type="ECO:0000313" key="4">
    <source>
        <dbReference type="Proteomes" id="UP001341840"/>
    </source>
</evidence>
<comment type="caution">
    <text evidence="3">The sequence shown here is derived from an EMBL/GenBank/DDBJ whole genome shotgun (WGS) entry which is preliminary data.</text>
</comment>
<sequence>MKLTNLIKKGILLGNKDDGQAWVDFRYERLPTFCYYCGLIGHDETSCEKKETEEAEDRAKSKELGAWLKAEVVGTKVDNMDTWKRDKEAEEARGVAERMADLTVKESSPKAAQKQQESRNEVSKEDKYQLKQQEEMGGKQAKQQGSSSREGNVGKRWKRLAREVVKEEIGKKGSEVDTGKRKMAEDRKA</sequence>
<feature type="compositionally biased region" description="Polar residues" evidence="1">
    <location>
        <begin position="141"/>
        <end position="150"/>
    </location>
</feature>
<evidence type="ECO:0000259" key="2">
    <source>
        <dbReference type="Pfam" id="PF14392"/>
    </source>
</evidence>